<dbReference type="AlphaFoldDB" id="A0A915SL09"/>
<protein>
    <recommendedName>
        <fullName evidence="4">DUF63 family protein</fullName>
    </recommendedName>
</protein>
<dbReference type="GeneID" id="74568470"/>
<evidence type="ECO:0000313" key="2">
    <source>
        <dbReference type="EMBL" id="BBL45676.1"/>
    </source>
</evidence>
<dbReference type="Pfam" id="PF01889">
    <property type="entry name" value="DUF63"/>
    <property type="match status" value="1"/>
</dbReference>
<feature type="transmembrane region" description="Helical" evidence="1">
    <location>
        <begin position="157"/>
        <end position="178"/>
    </location>
</feature>
<dbReference type="KEGG" id="naer:MJ1_0523"/>
<keyword evidence="1" id="KW-0812">Transmembrane</keyword>
<feature type="transmembrane region" description="Helical" evidence="1">
    <location>
        <begin position="110"/>
        <end position="128"/>
    </location>
</feature>
<accession>A0A915SL09</accession>
<keyword evidence="3" id="KW-1185">Reference proteome</keyword>
<keyword evidence="1" id="KW-1133">Transmembrane helix</keyword>
<evidence type="ECO:0000256" key="1">
    <source>
        <dbReference type="SAM" id="Phobius"/>
    </source>
</evidence>
<sequence length="250" mass="30071">MDLGSFFYIYFIYPVVDFQYRYNIYNTTAYGLLFFIIFYIFYKFFIEKGKIKIDKDLVISIVLLTIAFMIPRVDMDLLYIPRTYLLLTPILEFWMILAFLPYLFIKNKKYYIYLLIIIILIEIPIFILKDPINVVPLLFLSFLMPFLFYFSNNENFFILSIYGEIYESIFSILSVFLFNLKSEHPLLNLIVYNMNNPLLFYSLKLLLTIITAFYIRYFVKDIKLKNTLYIMLFYLGFLPGIRASLLDLIL</sequence>
<feature type="transmembrane region" description="Helical" evidence="1">
    <location>
        <begin position="24"/>
        <end position="45"/>
    </location>
</feature>
<feature type="transmembrane region" description="Helical" evidence="1">
    <location>
        <begin position="85"/>
        <end position="105"/>
    </location>
</feature>
<feature type="transmembrane region" description="Helical" evidence="1">
    <location>
        <begin position="57"/>
        <end position="73"/>
    </location>
</feature>
<feature type="transmembrane region" description="Helical" evidence="1">
    <location>
        <begin position="198"/>
        <end position="215"/>
    </location>
</feature>
<dbReference type="Proteomes" id="UP001055553">
    <property type="component" value="Chromosome"/>
</dbReference>
<dbReference type="PANTHER" id="PTHR40700">
    <property type="entry name" value="HYPOTHETICAL MEMBRANE PROTEIN, CONSERVED, DUF63 FAMILY"/>
    <property type="match status" value="1"/>
</dbReference>
<name>A0A915SL09_9ARCH</name>
<dbReference type="RefSeq" id="WP_258392991.1">
    <property type="nucleotide sequence ID" value="NZ_AP019769.1"/>
</dbReference>
<proteinExistence type="predicted"/>
<dbReference type="EMBL" id="AP019769">
    <property type="protein sequence ID" value="BBL45676.1"/>
    <property type="molecule type" value="Genomic_DNA"/>
</dbReference>
<gene>
    <name evidence="2" type="ORF">MJ1_0523</name>
</gene>
<feature type="transmembrane region" description="Helical" evidence="1">
    <location>
        <begin position="227"/>
        <end position="245"/>
    </location>
</feature>
<evidence type="ECO:0000313" key="3">
    <source>
        <dbReference type="Proteomes" id="UP001055553"/>
    </source>
</evidence>
<evidence type="ECO:0008006" key="4">
    <source>
        <dbReference type="Google" id="ProtNLM"/>
    </source>
</evidence>
<dbReference type="PANTHER" id="PTHR40700:SF1">
    <property type="entry name" value="DUF63 DOMAIN-CONTAINING PROTEIN"/>
    <property type="match status" value="1"/>
</dbReference>
<feature type="transmembrane region" description="Helical" evidence="1">
    <location>
        <begin position="134"/>
        <end position="150"/>
    </location>
</feature>
<dbReference type="InterPro" id="IPR002749">
    <property type="entry name" value="DUF63"/>
</dbReference>
<organism evidence="2 3">
    <name type="scientific">Nanobdella aerobiophila</name>
    <dbReference type="NCBI Taxonomy" id="2586965"/>
    <lineage>
        <taxon>Archaea</taxon>
        <taxon>Nanobdellota</taxon>
        <taxon>Nanobdellia</taxon>
        <taxon>Nanobdellales</taxon>
        <taxon>Nanobdellaceae</taxon>
        <taxon>Nanobdella</taxon>
    </lineage>
</organism>
<keyword evidence="1" id="KW-0472">Membrane</keyword>
<reference evidence="3" key="1">
    <citation type="journal article" date="2022" name="Int. J. Syst. Evol. Microbiol.">
        <title>Nanobdella aerobiophila gen. nov., sp. nov., a thermoacidophilic, obligate ectosymbiotic archaeon, and proposal of Nanobdellaceae fam. nov., Nanobdellales ord. nov. and Nanobdellia class. nov.</title>
        <authorList>
            <person name="Kato S."/>
            <person name="Ogasawara A."/>
            <person name="Itoh T."/>
            <person name="Sakai H.D."/>
            <person name="Shimizu M."/>
            <person name="Yuki M."/>
            <person name="Kaneko M."/>
            <person name="Takashina T."/>
            <person name="Ohkuma M."/>
        </authorList>
    </citation>
    <scope>NUCLEOTIDE SEQUENCE [LARGE SCALE GENOMIC DNA]</scope>
    <source>
        <strain evidence="3">MJ1</strain>
    </source>
</reference>